<dbReference type="PRINTS" id="PR00035">
    <property type="entry name" value="HTHGNTR"/>
</dbReference>
<dbReference type="InterPro" id="IPR011711">
    <property type="entry name" value="GntR_C"/>
</dbReference>
<dbReference type="PANTHER" id="PTHR43537:SF5">
    <property type="entry name" value="UXU OPERON TRANSCRIPTIONAL REGULATOR"/>
    <property type="match status" value="1"/>
</dbReference>
<dbReference type="Proteomes" id="UP000729290">
    <property type="component" value="Unassembled WGS sequence"/>
</dbReference>
<dbReference type="PROSITE" id="PS50949">
    <property type="entry name" value="HTH_GNTR"/>
    <property type="match status" value="1"/>
</dbReference>
<dbReference type="SMART" id="SM00895">
    <property type="entry name" value="FCD"/>
    <property type="match status" value="1"/>
</dbReference>
<keyword evidence="3" id="KW-0804">Transcription</keyword>
<keyword evidence="1" id="KW-0805">Transcription regulation</keyword>
<dbReference type="SUPFAM" id="SSF46785">
    <property type="entry name" value="Winged helix' DNA-binding domain"/>
    <property type="match status" value="1"/>
</dbReference>
<feature type="domain" description="HTH gntR-type" evidence="4">
    <location>
        <begin position="16"/>
        <end position="84"/>
    </location>
</feature>
<dbReference type="RefSeq" id="WP_205133419.1">
    <property type="nucleotide sequence ID" value="NZ_JACSNT010000006.1"/>
</dbReference>
<evidence type="ECO:0000313" key="6">
    <source>
        <dbReference type="Proteomes" id="UP000729290"/>
    </source>
</evidence>
<name>A0ABS2GA97_9FIRM</name>
<dbReference type="SMART" id="SM00345">
    <property type="entry name" value="HTH_GNTR"/>
    <property type="match status" value="1"/>
</dbReference>
<accession>A0ABS2GA97</accession>
<dbReference type="CDD" id="cd07377">
    <property type="entry name" value="WHTH_GntR"/>
    <property type="match status" value="1"/>
</dbReference>
<gene>
    <name evidence="5" type="ORF">H9X83_05230</name>
</gene>
<evidence type="ECO:0000256" key="2">
    <source>
        <dbReference type="ARBA" id="ARBA00023125"/>
    </source>
</evidence>
<dbReference type="InterPro" id="IPR036390">
    <property type="entry name" value="WH_DNA-bd_sf"/>
</dbReference>
<keyword evidence="6" id="KW-1185">Reference proteome</keyword>
<keyword evidence="2" id="KW-0238">DNA-binding</keyword>
<dbReference type="Pfam" id="PF00392">
    <property type="entry name" value="GntR"/>
    <property type="match status" value="1"/>
</dbReference>
<dbReference type="InterPro" id="IPR036388">
    <property type="entry name" value="WH-like_DNA-bd_sf"/>
</dbReference>
<evidence type="ECO:0000313" key="5">
    <source>
        <dbReference type="EMBL" id="MBM6877558.1"/>
    </source>
</evidence>
<dbReference type="InterPro" id="IPR000524">
    <property type="entry name" value="Tscrpt_reg_HTH_GntR"/>
</dbReference>
<reference evidence="5 6" key="1">
    <citation type="journal article" date="2021" name="Sci. Rep.">
        <title>The distribution of antibiotic resistance genes in chicken gut microbiota commensals.</title>
        <authorList>
            <person name="Juricova H."/>
            <person name="Matiasovicova J."/>
            <person name="Kubasova T."/>
            <person name="Cejkova D."/>
            <person name="Rychlik I."/>
        </authorList>
    </citation>
    <scope>NUCLEOTIDE SEQUENCE [LARGE SCALE GENOMIC DNA]</scope>
    <source>
        <strain evidence="5 6">An431b</strain>
    </source>
</reference>
<dbReference type="Gene3D" id="1.10.10.10">
    <property type="entry name" value="Winged helix-like DNA-binding domain superfamily/Winged helix DNA-binding domain"/>
    <property type="match status" value="1"/>
</dbReference>
<dbReference type="Pfam" id="PF07729">
    <property type="entry name" value="FCD"/>
    <property type="match status" value="1"/>
</dbReference>
<protein>
    <submittedName>
        <fullName evidence="5">FadR family transcriptional regulator</fullName>
    </submittedName>
</protein>
<dbReference type="InterPro" id="IPR008920">
    <property type="entry name" value="TF_FadR/GntR_C"/>
</dbReference>
<organism evidence="5 6">
    <name type="scientific">Anaerotignum lactatifermentans</name>
    <dbReference type="NCBI Taxonomy" id="160404"/>
    <lineage>
        <taxon>Bacteria</taxon>
        <taxon>Bacillati</taxon>
        <taxon>Bacillota</taxon>
        <taxon>Clostridia</taxon>
        <taxon>Lachnospirales</taxon>
        <taxon>Anaerotignaceae</taxon>
        <taxon>Anaerotignum</taxon>
    </lineage>
</organism>
<dbReference type="SUPFAM" id="SSF48008">
    <property type="entry name" value="GntR ligand-binding domain-like"/>
    <property type="match status" value="1"/>
</dbReference>
<evidence type="ECO:0000256" key="1">
    <source>
        <dbReference type="ARBA" id="ARBA00023015"/>
    </source>
</evidence>
<dbReference type="PANTHER" id="PTHR43537">
    <property type="entry name" value="TRANSCRIPTIONAL REGULATOR, GNTR FAMILY"/>
    <property type="match status" value="1"/>
</dbReference>
<sequence length="244" mass="28393">MATKSKEIGLKPIQKESVVQQVIDRLTEAMLTGALKPGDKIPTELEMSESFGVGRNSIREAIKILVYLGVLEIRRADGTFVRSGFTDSMIDPMIYGIILNEDDSYTELKEFREFMEQSIIRSALKKRTQEDVEKLYEKYCVLEEAIQAEPMDILKVFEADNDFHDTISEMIHNSLMFKINSVVRTLTYSLRLRTVTHVLENQLKEDLLRVHKDIYEVIQNQAYDRIDEVIHNSYLYDKLTYEDH</sequence>
<evidence type="ECO:0000256" key="3">
    <source>
        <dbReference type="ARBA" id="ARBA00023163"/>
    </source>
</evidence>
<proteinExistence type="predicted"/>
<evidence type="ECO:0000259" key="4">
    <source>
        <dbReference type="PROSITE" id="PS50949"/>
    </source>
</evidence>
<dbReference type="Gene3D" id="1.20.120.530">
    <property type="entry name" value="GntR ligand-binding domain-like"/>
    <property type="match status" value="1"/>
</dbReference>
<comment type="caution">
    <text evidence="5">The sequence shown here is derived from an EMBL/GenBank/DDBJ whole genome shotgun (WGS) entry which is preliminary data.</text>
</comment>
<dbReference type="EMBL" id="JACSNV010000005">
    <property type="protein sequence ID" value="MBM6877558.1"/>
    <property type="molecule type" value="Genomic_DNA"/>
</dbReference>